<organism evidence="1 2">
    <name type="scientific">Hebeloma cylindrosporum</name>
    <dbReference type="NCBI Taxonomy" id="76867"/>
    <lineage>
        <taxon>Eukaryota</taxon>
        <taxon>Fungi</taxon>
        <taxon>Dikarya</taxon>
        <taxon>Basidiomycota</taxon>
        <taxon>Agaricomycotina</taxon>
        <taxon>Agaricomycetes</taxon>
        <taxon>Agaricomycetidae</taxon>
        <taxon>Agaricales</taxon>
        <taxon>Agaricineae</taxon>
        <taxon>Hymenogastraceae</taxon>
        <taxon>Hebeloma</taxon>
    </lineage>
</organism>
<feature type="non-terminal residue" evidence="1">
    <location>
        <position position="171"/>
    </location>
</feature>
<dbReference type="InterPro" id="IPR012337">
    <property type="entry name" value="RNaseH-like_sf"/>
</dbReference>
<accession>A0A0C3BEK3</accession>
<feature type="non-terminal residue" evidence="1">
    <location>
        <position position="1"/>
    </location>
</feature>
<dbReference type="STRING" id="686832.A0A0C3BEK3"/>
<keyword evidence="2" id="KW-1185">Reference proteome</keyword>
<dbReference type="Proteomes" id="UP000053424">
    <property type="component" value="Unassembled WGS sequence"/>
</dbReference>
<dbReference type="OrthoDB" id="3359487at2759"/>
<name>A0A0C3BEK3_HEBCY</name>
<protein>
    <recommendedName>
        <fullName evidence="3">hAT-like transposase RNase-H fold domain-containing protein</fullName>
    </recommendedName>
</protein>
<dbReference type="AlphaFoldDB" id="A0A0C3BEK3"/>
<gene>
    <name evidence="1" type="ORF">M413DRAFT_46116</name>
</gene>
<reference evidence="2" key="2">
    <citation type="submission" date="2015-01" db="EMBL/GenBank/DDBJ databases">
        <title>Evolutionary Origins and Diversification of the Mycorrhizal Mutualists.</title>
        <authorList>
            <consortium name="DOE Joint Genome Institute"/>
            <consortium name="Mycorrhizal Genomics Consortium"/>
            <person name="Kohler A."/>
            <person name="Kuo A."/>
            <person name="Nagy L.G."/>
            <person name="Floudas D."/>
            <person name="Copeland A."/>
            <person name="Barry K.W."/>
            <person name="Cichocki N."/>
            <person name="Veneault-Fourrey C."/>
            <person name="LaButti K."/>
            <person name="Lindquist E.A."/>
            <person name="Lipzen A."/>
            <person name="Lundell T."/>
            <person name="Morin E."/>
            <person name="Murat C."/>
            <person name="Riley R."/>
            <person name="Ohm R."/>
            <person name="Sun H."/>
            <person name="Tunlid A."/>
            <person name="Henrissat B."/>
            <person name="Grigoriev I.V."/>
            <person name="Hibbett D.S."/>
            <person name="Martin F."/>
        </authorList>
    </citation>
    <scope>NUCLEOTIDE SEQUENCE [LARGE SCALE GENOMIC DNA]</scope>
    <source>
        <strain evidence="2">h7</strain>
    </source>
</reference>
<dbReference type="EMBL" id="KN831827">
    <property type="protein sequence ID" value="KIM35200.1"/>
    <property type="molecule type" value="Genomic_DNA"/>
</dbReference>
<dbReference type="SUPFAM" id="SSF53098">
    <property type="entry name" value="Ribonuclease H-like"/>
    <property type="match status" value="1"/>
</dbReference>
<evidence type="ECO:0008006" key="3">
    <source>
        <dbReference type="Google" id="ProtNLM"/>
    </source>
</evidence>
<proteinExistence type="predicted"/>
<sequence length="171" mass="19950">QLRGITLAIKNSSTIILPRWYEVLKSLLLAPCMMPRDIATHWNLTYDMLEFANEYHAALNVMTADHDMNLRKFELSKKEWTMATELCDIFKHGTLFFSCDTPNISTVIPAMDHIDEYLATASRDVKYSGAIHAALTLRKKTLNRYYDKTDHSEVYRIAMVLHPRHKLHYFK</sequence>
<dbReference type="HOGENOM" id="CLU_099691_1_0_1"/>
<reference evidence="1 2" key="1">
    <citation type="submission" date="2014-04" db="EMBL/GenBank/DDBJ databases">
        <authorList>
            <consortium name="DOE Joint Genome Institute"/>
            <person name="Kuo A."/>
            <person name="Gay G."/>
            <person name="Dore J."/>
            <person name="Kohler A."/>
            <person name="Nagy L.G."/>
            <person name="Floudas D."/>
            <person name="Copeland A."/>
            <person name="Barry K.W."/>
            <person name="Cichocki N."/>
            <person name="Veneault-Fourrey C."/>
            <person name="LaButti K."/>
            <person name="Lindquist E.A."/>
            <person name="Lipzen A."/>
            <person name="Lundell T."/>
            <person name="Morin E."/>
            <person name="Murat C."/>
            <person name="Sun H."/>
            <person name="Tunlid A."/>
            <person name="Henrissat B."/>
            <person name="Grigoriev I.V."/>
            <person name="Hibbett D.S."/>
            <person name="Martin F."/>
            <person name="Nordberg H.P."/>
            <person name="Cantor M.N."/>
            <person name="Hua S.X."/>
        </authorList>
    </citation>
    <scope>NUCLEOTIDE SEQUENCE [LARGE SCALE GENOMIC DNA]</scope>
    <source>
        <strain evidence="2">h7</strain>
    </source>
</reference>
<evidence type="ECO:0000313" key="1">
    <source>
        <dbReference type="EMBL" id="KIM35200.1"/>
    </source>
</evidence>
<evidence type="ECO:0000313" key="2">
    <source>
        <dbReference type="Proteomes" id="UP000053424"/>
    </source>
</evidence>